<accession>A0ABY7TY35</accession>
<reference evidence="1 2" key="1">
    <citation type="submission" date="2023-02" db="EMBL/GenBank/DDBJ databases">
        <title>Genome sequence of Novosphingobium humi KACC 19094.</title>
        <authorList>
            <person name="Kim S."/>
            <person name="Heo J."/>
            <person name="Kwon S.-W."/>
        </authorList>
    </citation>
    <scope>NUCLEOTIDE SEQUENCE [LARGE SCALE GENOMIC DNA]</scope>
    <source>
        <strain evidence="1 2">KACC 19094</strain>
    </source>
</reference>
<gene>
    <name evidence="1" type="ORF">PQ457_00550</name>
</gene>
<evidence type="ECO:0000313" key="1">
    <source>
        <dbReference type="EMBL" id="WCT77517.1"/>
    </source>
</evidence>
<sequence length="49" mass="6002">MTPASNARLIARDLSRLLPDWRNPERYFENRDELRRRLHQLAKQLENLQ</sequence>
<organism evidence="1 2">
    <name type="scientific">Novosphingobium humi</name>
    <dbReference type="NCBI Taxonomy" id="2282397"/>
    <lineage>
        <taxon>Bacteria</taxon>
        <taxon>Pseudomonadati</taxon>
        <taxon>Pseudomonadota</taxon>
        <taxon>Alphaproteobacteria</taxon>
        <taxon>Sphingomonadales</taxon>
        <taxon>Sphingomonadaceae</taxon>
        <taxon>Novosphingobium</taxon>
    </lineage>
</organism>
<dbReference type="EMBL" id="CP117417">
    <property type="protein sequence ID" value="WCT77517.1"/>
    <property type="molecule type" value="Genomic_DNA"/>
</dbReference>
<dbReference type="RefSeq" id="WP_273617888.1">
    <property type="nucleotide sequence ID" value="NZ_CP117417.1"/>
</dbReference>
<dbReference type="Proteomes" id="UP001218231">
    <property type="component" value="Chromosome"/>
</dbReference>
<protein>
    <submittedName>
        <fullName evidence="1">Uncharacterized protein</fullName>
    </submittedName>
</protein>
<name>A0ABY7TY35_9SPHN</name>
<keyword evidence="2" id="KW-1185">Reference proteome</keyword>
<proteinExistence type="predicted"/>
<evidence type="ECO:0000313" key="2">
    <source>
        <dbReference type="Proteomes" id="UP001218231"/>
    </source>
</evidence>